<evidence type="ECO:0000313" key="1">
    <source>
        <dbReference type="EMBL" id="GHF71067.1"/>
    </source>
</evidence>
<organism evidence="1 2">
    <name type="scientific">Seohaeicola zhoushanensis</name>
    <dbReference type="NCBI Taxonomy" id="1569283"/>
    <lineage>
        <taxon>Bacteria</taxon>
        <taxon>Pseudomonadati</taxon>
        <taxon>Pseudomonadota</taxon>
        <taxon>Alphaproteobacteria</taxon>
        <taxon>Rhodobacterales</taxon>
        <taxon>Roseobacteraceae</taxon>
        <taxon>Seohaeicola</taxon>
    </lineage>
</organism>
<keyword evidence="2" id="KW-1185">Reference proteome</keyword>
<gene>
    <name evidence="1" type="ORF">GCM10017056_47480</name>
</gene>
<protein>
    <submittedName>
        <fullName evidence="1">Uncharacterized protein</fullName>
    </submittedName>
</protein>
<dbReference type="AlphaFoldDB" id="A0A8J3MAY1"/>
<dbReference type="EMBL" id="BNCJ01000027">
    <property type="protein sequence ID" value="GHF71067.1"/>
    <property type="molecule type" value="Genomic_DNA"/>
</dbReference>
<reference evidence="1" key="2">
    <citation type="submission" date="2020-09" db="EMBL/GenBank/DDBJ databases">
        <authorList>
            <person name="Sun Q."/>
            <person name="Kim S."/>
        </authorList>
    </citation>
    <scope>NUCLEOTIDE SEQUENCE</scope>
    <source>
        <strain evidence="1">KCTC 42650</strain>
    </source>
</reference>
<reference evidence="1" key="1">
    <citation type="journal article" date="2014" name="Int. J. Syst. Evol. Microbiol.">
        <title>Complete genome sequence of Corynebacterium casei LMG S-19264T (=DSM 44701T), isolated from a smear-ripened cheese.</title>
        <authorList>
            <consortium name="US DOE Joint Genome Institute (JGI-PGF)"/>
            <person name="Walter F."/>
            <person name="Albersmeier A."/>
            <person name="Kalinowski J."/>
            <person name="Ruckert C."/>
        </authorList>
    </citation>
    <scope>NUCLEOTIDE SEQUENCE</scope>
    <source>
        <strain evidence="1">KCTC 42650</strain>
    </source>
</reference>
<comment type="caution">
    <text evidence="1">The sequence shown here is derived from an EMBL/GenBank/DDBJ whole genome shotgun (WGS) entry which is preliminary data.</text>
</comment>
<dbReference type="Proteomes" id="UP000626220">
    <property type="component" value="Unassembled WGS sequence"/>
</dbReference>
<sequence length="195" mass="22123">METTVAPEIEETKRDRVRRLLIDPLTDAGFRFPKGTSDDEAKASLNRIADYLGYASDTSLARLRELLLTKGEGSARCFWPCYATVVGWAEKVQPRPLEEVPELASWFGSAAGREALAGGRLVAEFEFWQSKKRPPIYPEDRVRAAERAKTHNQRRDLVRDRQARGVTVREDELQWAGWYDRTLERVEALVGSVSA</sequence>
<accession>A0A8J3MAY1</accession>
<evidence type="ECO:0000313" key="2">
    <source>
        <dbReference type="Proteomes" id="UP000626220"/>
    </source>
</evidence>
<proteinExistence type="predicted"/>
<name>A0A8J3MAY1_9RHOB</name>